<evidence type="ECO:0000256" key="7">
    <source>
        <dbReference type="ARBA" id="ARBA00023136"/>
    </source>
</evidence>
<dbReference type="GO" id="GO:0005789">
    <property type="term" value="C:endoplasmic reticulum membrane"/>
    <property type="evidence" value="ECO:0007669"/>
    <property type="project" value="UniProtKB-SubCell"/>
</dbReference>
<feature type="region of interest" description="Disordered" evidence="8">
    <location>
        <begin position="134"/>
        <end position="154"/>
    </location>
</feature>
<evidence type="ECO:0000313" key="10">
    <source>
        <dbReference type="EMBL" id="CAD7634700.1"/>
    </source>
</evidence>
<evidence type="ECO:0000256" key="1">
    <source>
        <dbReference type="ARBA" id="ARBA00004477"/>
    </source>
</evidence>
<evidence type="ECO:0000256" key="5">
    <source>
        <dbReference type="ARBA" id="ARBA00022824"/>
    </source>
</evidence>
<keyword evidence="11" id="KW-1185">Reference proteome</keyword>
<dbReference type="Proteomes" id="UP000759131">
    <property type="component" value="Unassembled WGS sequence"/>
</dbReference>
<proteinExistence type="inferred from homology"/>
<accession>A0A7R9L4F1</accession>
<evidence type="ECO:0000256" key="8">
    <source>
        <dbReference type="SAM" id="MobiDB-lite"/>
    </source>
</evidence>
<keyword evidence="6 9" id="KW-1133">Transmembrane helix</keyword>
<evidence type="ECO:0000256" key="9">
    <source>
        <dbReference type="SAM" id="Phobius"/>
    </source>
</evidence>
<dbReference type="PANTHER" id="PTHR13505">
    <property type="entry name" value="TRANSMEMBRANE PROTEIN 208"/>
    <property type="match status" value="1"/>
</dbReference>
<dbReference type="PANTHER" id="PTHR13505:SF7">
    <property type="entry name" value="TRANSMEMBRANE PROTEIN 208"/>
    <property type="match status" value="1"/>
</dbReference>
<dbReference type="EMBL" id="OC869750">
    <property type="protein sequence ID" value="CAD7634700.1"/>
    <property type="molecule type" value="Genomic_DNA"/>
</dbReference>
<dbReference type="AlphaFoldDB" id="A0A7R9L4F1"/>
<keyword evidence="5" id="KW-0256">Endoplasmic reticulum</keyword>
<evidence type="ECO:0000256" key="3">
    <source>
        <dbReference type="ARBA" id="ARBA00015033"/>
    </source>
</evidence>
<evidence type="ECO:0000256" key="6">
    <source>
        <dbReference type="ARBA" id="ARBA00022989"/>
    </source>
</evidence>
<dbReference type="InterPro" id="IPR008506">
    <property type="entry name" value="SND2/TMEM208"/>
</dbReference>
<keyword evidence="7 9" id="KW-0472">Membrane</keyword>
<dbReference type="GO" id="GO:0006624">
    <property type="term" value="P:vacuolar protein processing"/>
    <property type="evidence" value="ECO:0007669"/>
    <property type="project" value="TreeGrafter"/>
</dbReference>
<protein>
    <recommendedName>
        <fullName evidence="3">Transmembrane protein 208</fullName>
    </recommendedName>
</protein>
<evidence type="ECO:0000313" key="11">
    <source>
        <dbReference type="Proteomes" id="UP000759131"/>
    </source>
</evidence>
<keyword evidence="4 9" id="KW-0812">Transmembrane</keyword>
<dbReference type="OrthoDB" id="10012212at2759"/>
<comment type="subcellular location">
    <subcellularLocation>
        <location evidence="1">Endoplasmic reticulum membrane</location>
        <topology evidence="1">Multi-pass membrane protein</topology>
    </subcellularLocation>
</comment>
<evidence type="ECO:0000256" key="2">
    <source>
        <dbReference type="ARBA" id="ARBA00009950"/>
    </source>
</evidence>
<feature type="compositionally biased region" description="Basic residues" evidence="8">
    <location>
        <begin position="143"/>
        <end position="154"/>
    </location>
</feature>
<dbReference type="EMBL" id="CAJPIZ010015175">
    <property type="protein sequence ID" value="CAG2115130.1"/>
    <property type="molecule type" value="Genomic_DNA"/>
</dbReference>
<evidence type="ECO:0000256" key="4">
    <source>
        <dbReference type="ARBA" id="ARBA00022692"/>
    </source>
</evidence>
<sequence length="154" mass="17423">MAVPKGKALTKGQKQIVEENKSCLRFYTIMSSAAMVIIVFSGAVYLGSIGVMQYMAKAVYSPTGGLIDGGIDLNMKNGFAEHLKDLIILTTGVQSLSLISNYFWILWLLAPGYAMYMLWVNILGPWFFQQPDPQQTEAEDKKQKKMDRRMRRMQ</sequence>
<reference evidence="10" key="1">
    <citation type="submission" date="2020-11" db="EMBL/GenBank/DDBJ databases">
        <authorList>
            <person name="Tran Van P."/>
        </authorList>
    </citation>
    <scope>NUCLEOTIDE SEQUENCE</scope>
</reference>
<feature type="transmembrane region" description="Helical" evidence="9">
    <location>
        <begin position="26"/>
        <end position="47"/>
    </location>
</feature>
<gene>
    <name evidence="10" type="ORF">OSB1V03_LOCUS15095</name>
</gene>
<organism evidence="10">
    <name type="scientific">Medioppia subpectinata</name>
    <dbReference type="NCBI Taxonomy" id="1979941"/>
    <lineage>
        <taxon>Eukaryota</taxon>
        <taxon>Metazoa</taxon>
        <taxon>Ecdysozoa</taxon>
        <taxon>Arthropoda</taxon>
        <taxon>Chelicerata</taxon>
        <taxon>Arachnida</taxon>
        <taxon>Acari</taxon>
        <taxon>Acariformes</taxon>
        <taxon>Sarcoptiformes</taxon>
        <taxon>Oribatida</taxon>
        <taxon>Brachypylina</taxon>
        <taxon>Oppioidea</taxon>
        <taxon>Oppiidae</taxon>
        <taxon>Medioppia</taxon>
    </lineage>
</organism>
<dbReference type="Pfam" id="PF05620">
    <property type="entry name" value="TMEM208_SND2"/>
    <property type="match status" value="1"/>
</dbReference>
<dbReference type="GO" id="GO:0005773">
    <property type="term" value="C:vacuole"/>
    <property type="evidence" value="ECO:0007669"/>
    <property type="project" value="GOC"/>
</dbReference>
<comment type="similarity">
    <text evidence="2">Belongs to the TMEM208 family.</text>
</comment>
<name>A0A7R9L4F1_9ACAR</name>